<feature type="domain" description="N-acetyltransferase" evidence="1">
    <location>
        <begin position="13"/>
        <end position="180"/>
    </location>
</feature>
<keyword evidence="3" id="KW-1185">Reference proteome</keyword>
<dbReference type="PANTHER" id="PTHR43792:SF1">
    <property type="entry name" value="N-ACETYLTRANSFERASE DOMAIN-CONTAINING PROTEIN"/>
    <property type="match status" value="1"/>
</dbReference>
<accession>A0A840P6S3</accession>
<proteinExistence type="predicted"/>
<dbReference type="PANTHER" id="PTHR43792">
    <property type="entry name" value="GNAT FAMILY, PUTATIVE (AFU_ORTHOLOGUE AFUA_3G00765)-RELATED-RELATED"/>
    <property type="match status" value="1"/>
</dbReference>
<evidence type="ECO:0000259" key="1">
    <source>
        <dbReference type="PROSITE" id="PS51186"/>
    </source>
</evidence>
<dbReference type="EMBL" id="JACHGN010000016">
    <property type="protein sequence ID" value="MBB5137034.1"/>
    <property type="molecule type" value="Genomic_DNA"/>
</dbReference>
<evidence type="ECO:0000313" key="2">
    <source>
        <dbReference type="EMBL" id="MBB5137034.1"/>
    </source>
</evidence>
<organism evidence="2 3">
    <name type="scientific">Thermocatellispora tengchongensis</name>
    <dbReference type="NCBI Taxonomy" id="1073253"/>
    <lineage>
        <taxon>Bacteria</taxon>
        <taxon>Bacillati</taxon>
        <taxon>Actinomycetota</taxon>
        <taxon>Actinomycetes</taxon>
        <taxon>Streptosporangiales</taxon>
        <taxon>Streptosporangiaceae</taxon>
        <taxon>Thermocatellispora</taxon>
    </lineage>
</organism>
<dbReference type="GO" id="GO:0016747">
    <property type="term" value="F:acyltransferase activity, transferring groups other than amino-acyl groups"/>
    <property type="evidence" value="ECO:0007669"/>
    <property type="project" value="InterPro"/>
</dbReference>
<dbReference type="SUPFAM" id="SSF55729">
    <property type="entry name" value="Acyl-CoA N-acyltransferases (Nat)"/>
    <property type="match status" value="1"/>
</dbReference>
<gene>
    <name evidence="2" type="ORF">HNP84_006786</name>
</gene>
<protein>
    <submittedName>
        <fullName evidence="2">RimJ/RimL family protein N-acetyltransferase</fullName>
    </submittedName>
</protein>
<reference evidence="2 3" key="1">
    <citation type="submission" date="2020-08" db="EMBL/GenBank/DDBJ databases">
        <title>Genomic Encyclopedia of Type Strains, Phase IV (KMG-IV): sequencing the most valuable type-strain genomes for metagenomic binning, comparative biology and taxonomic classification.</title>
        <authorList>
            <person name="Goeker M."/>
        </authorList>
    </citation>
    <scope>NUCLEOTIDE SEQUENCE [LARGE SCALE GENOMIC DNA]</scope>
    <source>
        <strain evidence="2 3">DSM 45615</strain>
    </source>
</reference>
<dbReference type="Pfam" id="PF13302">
    <property type="entry name" value="Acetyltransf_3"/>
    <property type="match status" value="1"/>
</dbReference>
<dbReference type="Gene3D" id="3.40.630.30">
    <property type="match status" value="1"/>
</dbReference>
<keyword evidence="2" id="KW-0808">Transferase</keyword>
<dbReference type="InterPro" id="IPR000182">
    <property type="entry name" value="GNAT_dom"/>
</dbReference>
<sequence>MLKPDFPLRTERLILRPFTDGDLEALHAFHRLPEVTRYLYWEPRDRAQTRAALKEKATRTTLTDDNHILSLAVERRDTGELIGDCMLHHLSREHAQGEIGFVFHPAHHGHGYATEAGRELLRLGFDELGLHRIIGRCDARNTASAAVLARLGMRREAHLRENEFFKGQWSDELIYAMLHREWTATR</sequence>
<dbReference type="AlphaFoldDB" id="A0A840P6S3"/>
<dbReference type="InterPro" id="IPR016181">
    <property type="entry name" value="Acyl_CoA_acyltransferase"/>
</dbReference>
<evidence type="ECO:0000313" key="3">
    <source>
        <dbReference type="Proteomes" id="UP000578449"/>
    </source>
</evidence>
<name>A0A840P6S3_9ACTN</name>
<dbReference type="RefSeq" id="WP_185053881.1">
    <property type="nucleotide sequence ID" value="NZ_BAABIX010000021.1"/>
</dbReference>
<dbReference type="Proteomes" id="UP000578449">
    <property type="component" value="Unassembled WGS sequence"/>
</dbReference>
<dbReference type="PROSITE" id="PS51186">
    <property type="entry name" value="GNAT"/>
    <property type="match status" value="1"/>
</dbReference>
<dbReference type="InterPro" id="IPR051531">
    <property type="entry name" value="N-acetyltransferase"/>
</dbReference>
<comment type="caution">
    <text evidence="2">The sequence shown here is derived from an EMBL/GenBank/DDBJ whole genome shotgun (WGS) entry which is preliminary data.</text>
</comment>